<dbReference type="CDD" id="cd00567">
    <property type="entry name" value="ACAD"/>
    <property type="match status" value="1"/>
</dbReference>
<evidence type="ECO:0000313" key="9">
    <source>
        <dbReference type="Proteomes" id="UP000253805"/>
    </source>
</evidence>
<feature type="domain" description="Acyl-CoA oxidase/dehydrogenase middle" evidence="7">
    <location>
        <begin position="121"/>
        <end position="218"/>
    </location>
</feature>
<dbReference type="EMBL" id="PPUT01000019">
    <property type="protein sequence ID" value="RDC43599.1"/>
    <property type="molecule type" value="Genomic_DNA"/>
</dbReference>
<dbReference type="GeneID" id="62677569"/>
<organism evidence="8 9">
    <name type="scientific">Adlercreutzia equolifaciens subsp. celatus</name>
    <dbReference type="NCBI Taxonomy" id="394340"/>
    <lineage>
        <taxon>Bacteria</taxon>
        <taxon>Bacillati</taxon>
        <taxon>Actinomycetota</taxon>
        <taxon>Coriobacteriia</taxon>
        <taxon>Eggerthellales</taxon>
        <taxon>Eggerthellaceae</taxon>
        <taxon>Adlercreutzia</taxon>
    </lineage>
</organism>
<protein>
    <submittedName>
        <fullName evidence="8">Acyl-CoA dehydrogenase</fullName>
    </submittedName>
</protein>
<evidence type="ECO:0000256" key="4">
    <source>
        <dbReference type="ARBA" id="ARBA00022827"/>
    </source>
</evidence>
<reference evidence="8 9" key="1">
    <citation type="journal article" date="2018" name="Elife">
        <title>Discovery and characterization of a prevalent human gut bacterial enzyme sufficient for the inactivation of a family of plant toxins.</title>
        <authorList>
            <person name="Koppel N."/>
            <person name="Bisanz J.E."/>
            <person name="Pandelia M.E."/>
            <person name="Turnbaugh P.J."/>
            <person name="Balskus E.P."/>
        </authorList>
    </citation>
    <scope>NUCLEOTIDE SEQUENCE [LARGE SCALE GENOMIC DNA]</scope>
    <source>
        <strain evidence="8 9">OB21 GAM 11</strain>
    </source>
</reference>
<proteinExistence type="inferred from homology"/>
<dbReference type="Gene3D" id="1.20.140.10">
    <property type="entry name" value="Butyryl-CoA Dehydrogenase, subunit A, domain 3"/>
    <property type="match status" value="1"/>
</dbReference>
<evidence type="ECO:0000256" key="1">
    <source>
        <dbReference type="ARBA" id="ARBA00001974"/>
    </source>
</evidence>
<comment type="caution">
    <text evidence="8">The sequence shown here is derived from an EMBL/GenBank/DDBJ whole genome shotgun (WGS) entry which is preliminary data.</text>
</comment>
<evidence type="ECO:0000256" key="2">
    <source>
        <dbReference type="ARBA" id="ARBA00009347"/>
    </source>
</evidence>
<dbReference type="InterPro" id="IPR009075">
    <property type="entry name" value="AcylCo_DH/oxidase_C"/>
</dbReference>
<sequence>MDFTLTDGQKKLVSAFRTFGADTFTPERVAKWCRDQGLPDTVMKEFVDLYYETAEPDIAPDLAHSLLSQVLIVEELSRCAGTTLPFQNDLFNLQIMSGFAGAAEAASIAEDYRADGRLMFALAISEPDGGSDTMAMKTSCQTVDGRLLLNGRKSYVNNGEYAPYILVAAIDKDAGDTGRYPSLSFWLVPRSVPGINAVPISKIGQSMLPFALISFDDVELSPEWRLDASEGGFQQLFHLLEYGRVLLCASSLGMAQAAMDDAVAHARSRKAFGVQVGRFQQIETLLTDMEVRLRNMRSMVYRAAWSIDAADETERLDVALMKRYVPEASVQVASDAMQILGGLGYTEGSRVSRIWEDCRGNQIAEGTDQVMVYIAAPLIMEHYRSF</sequence>
<dbReference type="RefSeq" id="WP_022739817.1">
    <property type="nucleotide sequence ID" value="NZ_AP024470.1"/>
</dbReference>
<comment type="cofactor">
    <cofactor evidence="1 5">
        <name>FAD</name>
        <dbReference type="ChEBI" id="CHEBI:57692"/>
    </cofactor>
</comment>
<dbReference type="InterPro" id="IPR037069">
    <property type="entry name" value="AcylCoA_DH/ox_N_sf"/>
</dbReference>
<accession>A0A369NXK1</accession>
<dbReference type="GO" id="GO:0050660">
    <property type="term" value="F:flavin adenine dinucleotide binding"/>
    <property type="evidence" value="ECO:0007669"/>
    <property type="project" value="InterPro"/>
</dbReference>
<gene>
    <name evidence="8" type="ORF">C1850_07885</name>
</gene>
<evidence type="ECO:0000259" key="6">
    <source>
        <dbReference type="Pfam" id="PF00441"/>
    </source>
</evidence>
<dbReference type="GO" id="GO:0003995">
    <property type="term" value="F:acyl-CoA dehydrogenase activity"/>
    <property type="evidence" value="ECO:0007669"/>
    <property type="project" value="InterPro"/>
</dbReference>
<evidence type="ECO:0000256" key="3">
    <source>
        <dbReference type="ARBA" id="ARBA00022630"/>
    </source>
</evidence>
<dbReference type="InterPro" id="IPR006089">
    <property type="entry name" value="Acyl-CoA_DH_CS"/>
</dbReference>
<dbReference type="Gene3D" id="1.10.540.10">
    <property type="entry name" value="Acyl-CoA dehydrogenase/oxidase, N-terminal domain"/>
    <property type="match status" value="1"/>
</dbReference>
<feature type="domain" description="Acyl-CoA dehydrogenase/oxidase C-terminal" evidence="6">
    <location>
        <begin position="231"/>
        <end position="375"/>
    </location>
</feature>
<dbReference type="PANTHER" id="PTHR43884">
    <property type="entry name" value="ACYL-COA DEHYDROGENASE"/>
    <property type="match status" value="1"/>
</dbReference>
<dbReference type="PANTHER" id="PTHR43884:SF19">
    <property type="entry name" value="ACYL-COA DEHYDROGENASE FADE4-RELATED"/>
    <property type="match status" value="1"/>
</dbReference>
<name>A0A369NXK1_9ACTN</name>
<evidence type="ECO:0000313" key="8">
    <source>
        <dbReference type="EMBL" id="RDC43599.1"/>
    </source>
</evidence>
<dbReference type="InterPro" id="IPR046373">
    <property type="entry name" value="Acyl-CoA_Oxase/DH_mid-dom_sf"/>
</dbReference>
<dbReference type="PROSITE" id="PS00072">
    <property type="entry name" value="ACYL_COA_DH_1"/>
    <property type="match status" value="1"/>
</dbReference>
<dbReference type="SUPFAM" id="SSF56645">
    <property type="entry name" value="Acyl-CoA dehydrogenase NM domain-like"/>
    <property type="match status" value="1"/>
</dbReference>
<keyword evidence="3 5" id="KW-0285">Flavoprotein</keyword>
<dbReference type="Gene3D" id="2.40.110.10">
    <property type="entry name" value="Butyryl-CoA Dehydrogenase, subunit A, domain 2"/>
    <property type="match status" value="1"/>
</dbReference>
<dbReference type="InterPro" id="IPR006091">
    <property type="entry name" value="Acyl-CoA_Oxase/DH_mid-dom"/>
</dbReference>
<dbReference type="Proteomes" id="UP000253805">
    <property type="component" value="Unassembled WGS sequence"/>
</dbReference>
<dbReference type="AlphaFoldDB" id="A0A369NXK1"/>
<keyword evidence="4 5" id="KW-0274">FAD</keyword>
<dbReference type="GO" id="GO:0005886">
    <property type="term" value="C:plasma membrane"/>
    <property type="evidence" value="ECO:0007669"/>
    <property type="project" value="TreeGrafter"/>
</dbReference>
<evidence type="ECO:0000259" key="7">
    <source>
        <dbReference type="Pfam" id="PF02770"/>
    </source>
</evidence>
<dbReference type="InterPro" id="IPR009100">
    <property type="entry name" value="AcylCoA_DH/oxidase_NM_dom_sf"/>
</dbReference>
<comment type="similarity">
    <text evidence="2 5">Belongs to the acyl-CoA dehydrogenase family.</text>
</comment>
<keyword evidence="5" id="KW-0560">Oxidoreductase</keyword>
<dbReference type="Pfam" id="PF00441">
    <property type="entry name" value="Acyl-CoA_dh_1"/>
    <property type="match status" value="1"/>
</dbReference>
<dbReference type="Pfam" id="PF02770">
    <property type="entry name" value="Acyl-CoA_dh_M"/>
    <property type="match status" value="1"/>
</dbReference>
<dbReference type="SUPFAM" id="SSF47203">
    <property type="entry name" value="Acyl-CoA dehydrogenase C-terminal domain-like"/>
    <property type="match status" value="1"/>
</dbReference>
<evidence type="ECO:0000256" key="5">
    <source>
        <dbReference type="RuleBase" id="RU362125"/>
    </source>
</evidence>
<dbReference type="InterPro" id="IPR036250">
    <property type="entry name" value="AcylCo_DH-like_C"/>
</dbReference>